<sequence length="282" mass="31788">MGSTSPPRVPSKGQSGNSSGHQFVEIEQNDDFSCESPENYRLGGFHPVKLGDTMNFGQYRIIAKLGFGNTWTRWLAVREEKPTLVAIKIYQAASRLLPTELGMSAIIARQMRSSLDHVQLHLDFFYEEGPNGNHTCLVHRPLIHSVHNAIHYLPEYRQRGRKEDGYPRYPTRTIKTILKQTLLGLETLHKCNMVHGGLRSDALLFETHELESADESELTQSVEADTKTLQRLDGKVDGSAPPYLTRNLHFRVGNMDPNITDTLKIKVCRIGESKSPIPNTKV</sequence>
<name>A0ACC1RNT2_9HYPO</name>
<organism evidence="1 2">
    <name type="scientific">Fusarium decemcellulare</name>
    <dbReference type="NCBI Taxonomy" id="57161"/>
    <lineage>
        <taxon>Eukaryota</taxon>
        <taxon>Fungi</taxon>
        <taxon>Dikarya</taxon>
        <taxon>Ascomycota</taxon>
        <taxon>Pezizomycotina</taxon>
        <taxon>Sordariomycetes</taxon>
        <taxon>Hypocreomycetidae</taxon>
        <taxon>Hypocreales</taxon>
        <taxon>Nectriaceae</taxon>
        <taxon>Fusarium</taxon>
        <taxon>Fusarium decemcellulare species complex</taxon>
    </lineage>
</organism>
<dbReference type="Proteomes" id="UP001148629">
    <property type="component" value="Unassembled WGS sequence"/>
</dbReference>
<accession>A0ACC1RNT2</accession>
<keyword evidence="2" id="KW-1185">Reference proteome</keyword>
<reference evidence="1" key="1">
    <citation type="submission" date="2022-08" db="EMBL/GenBank/DDBJ databases">
        <title>Genome Sequence of Fusarium decemcellulare.</title>
        <authorList>
            <person name="Buettner E."/>
        </authorList>
    </citation>
    <scope>NUCLEOTIDE SEQUENCE</scope>
    <source>
        <strain evidence="1">Babe19</strain>
    </source>
</reference>
<proteinExistence type="predicted"/>
<evidence type="ECO:0000313" key="1">
    <source>
        <dbReference type="EMBL" id="KAJ3522452.1"/>
    </source>
</evidence>
<protein>
    <submittedName>
        <fullName evidence="1">Uncharacterized protein</fullName>
    </submittedName>
</protein>
<comment type="caution">
    <text evidence="1">The sequence shown here is derived from an EMBL/GenBank/DDBJ whole genome shotgun (WGS) entry which is preliminary data.</text>
</comment>
<evidence type="ECO:0000313" key="2">
    <source>
        <dbReference type="Proteomes" id="UP001148629"/>
    </source>
</evidence>
<dbReference type="EMBL" id="JANRMS010002444">
    <property type="protein sequence ID" value="KAJ3522452.1"/>
    <property type="molecule type" value="Genomic_DNA"/>
</dbReference>
<gene>
    <name evidence="1" type="ORF">NM208_g12853</name>
</gene>